<keyword evidence="2" id="KW-1185">Reference proteome</keyword>
<dbReference type="Pfam" id="PF08907">
    <property type="entry name" value="DUF1853"/>
    <property type="match status" value="1"/>
</dbReference>
<name>A0ABV7FJW9_9GAMM</name>
<organism evidence="1 2">
    <name type="scientific">Cellvibrio fontiphilus</name>
    <dbReference type="NCBI Taxonomy" id="1815559"/>
    <lineage>
        <taxon>Bacteria</taxon>
        <taxon>Pseudomonadati</taxon>
        <taxon>Pseudomonadota</taxon>
        <taxon>Gammaproteobacteria</taxon>
        <taxon>Cellvibrionales</taxon>
        <taxon>Cellvibrionaceae</taxon>
        <taxon>Cellvibrio</taxon>
    </lineage>
</organism>
<gene>
    <name evidence="1" type="ORF">ACFODX_15055</name>
</gene>
<dbReference type="EMBL" id="JBHRTF010000006">
    <property type="protein sequence ID" value="MFC3116885.1"/>
    <property type="molecule type" value="Genomic_DNA"/>
</dbReference>
<evidence type="ECO:0000313" key="1">
    <source>
        <dbReference type="EMBL" id="MFC3116885.1"/>
    </source>
</evidence>
<dbReference type="RefSeq" id="WP_378120619.1">
    <property type="nucleotide sequence ID" value="NZ_JBHRTF010000006.1"/>
</dbReference>
<dbReference type="InterPro" id="IPR015003">
    <property type="entry name" value="DUF1853"/>
</dbReference>
<protein>
    <submittedName>
        <fullName evidence="1">DUF1853 family protein</fullName>
    </submittedName>
</protein>
<evidence type="ECO:0000313" key="2">
    <source>
        <dbReference type="Proteomes" id="UP001595555"/>
    </source>
</evidence>
<accession>A0ABV7FJW9</accession>
<dbReference type="Proteomes" id="UP001595555">
    <property type="component" value="Unassembled WGS sequence"/>
</dbReference>
<sequence length="349" mass="40356">MQTHTIVNLNLLASLRHQAVRDLAWCCFSSPLLAALPESDAQILPLPDGGHEINQWLTQLDRHPEPLLQSLAQAKSTRLGIYYEHLWRFYFSQHPRWQLLAQNLPVYKGKLTLGAFDFLCKHGDEYWHIETAVKFYLCDTHDPQQANAWHHWLGPNSNDRLDLKLAHLTEHQLPLHQSAEGQALLTKTFPQAKHWHTGLCLQGYLFSPAPPKLSSSDLAQSIPGKYFLRPSHSHTNQGSGFWWYLRDFLALISDCNTATDQHAAADLHWVILEYHQWFSPIELRDEASLQNPLRLSERISQHLLQTQRPLMLAAVKKYDAGDKSTEIVWREHLRAFVVPNEWPHQQTKH</sequence>
<comment type="caution">
    <text evidence="1">The sequence shown here is derived from an EMBL/GenBank/DDBJ whole genome shotgun (WGS) entry which is preliminary data.</text>
</comment>
<proteinExistence type="predicted"/>
<reference evidence="2" key="1">
    <citation type="journal article" date="2019" name="Int. J. Syst. Evol. Microbiol.">
        <title>The Global Catalogue of Microorganisms (GCM) 10K type strain sequencing project: providing services to taxonomists for standard genome sequencing and annotation.</title>
        <authorList>
            <consortium name="The Broad Institute Genomics Platform"/>
            <consortium name="The Broad Institute Genome Sequencing Center for Infectious Disease"/>
            <person name="Wu L."/>
            <person name="Ma J."/>
        </authorList>
    </citation>
    <scope>NUCLEOTIDE SEQUENCE [LARGE SCALE GENOMIC DNA]</scope>
    <source>
        <strain evidence="2">KCTC 52237</strain>
    </source>
</reference>